<proteinExistence type="predicted"/>
<accession>A0A8H5ESI6</accession>
<dbReference type="Proteomes" id="UP000567179">
    <property type="component" value="Unassembled WGS sequence"/>
</dbReference>
<feature type="compositionally biased region" description="Polar residues" evidence="1">
    <location>
        <begin position="301"/>
        <end position="313"/>
    </location>
</feature>
<feature type="domain" description="DUF6699" evidence="2">
    <location>
        <begin position="22"/>
        <end position="150"/>
    </location>
</feature>
<evidence type="ECO:0000313" key="4">
    <source>
        <dbReference type="Proteomes" id="UP000567179"/>
    </source>
</evidence>
<feature type="region of interest" description="Disordered" evidence="1">
    <location>
        <begin position="288"/>
        <end position="313"/>
    </location>
</feature>
<keyword evidence="4" id="KW-1185">Reference proteome</keyword>
<name>A0A8H5ESI6_9AGAR</name>
<evidence type="ECO:0000313" key="3">
    <source>
        <dbReference type="EMBL" id="KAF5310766.1"/>
    </source>
</evidence>
<sequence>MPPLRTRVEIHPYLEPEAVTLDITTAHVFPTDEKHTANEPATSPPTRSMTLMVPGLGAHLPVLEPTNEIDKFITVRQVLEHIHIQLCQCVPSEKAREIRGTQQMAWAREQCKKRSTGKGVSGRTSVIFYKVMMKAVDMLRGRTVFRGLQHQLDARGANVWVVLLEKPYQELDIFAIHPALEAGKLIWDFKNQPQGAFCRQENERDVFSQPAFTFRDAKVMRLTDLGGCYNVIIPPSISKDGEKIVTIGDVLNGIHASMHVRYNDSDWPFWEPESAKKRKGVMATFQTQKRKRDAVEGIPSATASPSKGSSASETYLDTAADEDRRFLGIWHDPDAEGGDIWTLIKQPSTRPIPRLNKALKPGILQWDILCNPKGISTKHPLDAPATKPPRTYMCIIIEFMVGETWKVNVHKASGDGHVTARQVIHRIYQYLVLDWFSSTAKRLPLNLKEEISRNARKREAQNMNDGIVVIPGFKRVDMLRNVSFGGLKHNINELGEDEWKLRFGGK</sequence>
<feature type="domain" description="DUF6699" evidence="2">
    <location>
        <begin position="364"/>
        <end position="489"/>
    </location>
</feature>
<organism evidence="3 4">
    <name type="scientific">Psilocybe cf. subviscida</name>
    <dbReference type="NCBI Taxonomy" id="2480587"/>
    <lineage>
        <taxon>Eukaryota</taxon>
        <taxon>Fungi</taxon>
        <taxon>Dikarya</taxon>
        <taxon>Basidiomycota</taxon>
        <taxon>Agaricomycotina</taxon>
        <taxon>Agaricomycetes</taxon>
        <taxon>Agaricomycetidae</taxon>
        <taxon>Agaricales</taxon>
        <taxon>Agaricineae</taxon>
        <taxon>Strophariaceae</taxon>
        <taxon>Psilocybe</taxon>
    </lineage>
</organism>
<dbReference type="AlphaFoldDB" id="A0A8H5ESI6"/>
<dbReference type="InterPro" id="IPR046522">
    <property type="entry name" value="DUF6699"/>
</dbReference>
<comment type="caution">
    <text evidence="3">The sequence shown here is derived from an EMBL/GenBank/DDBJ whole genome shotgun (WGS) entry which is preliminary data.</text>
</comment>
<protein>
    <recommendedName>
        <fullName evidence="2">DUF6699 domain-containing protein</fullName>
    </recommendedName>
</protein>
<reference evidence="3 4" key="1">
    <citation type="journal article" date="2020" name="ISME J.">
        <title>Uncovering the hidden diversity of litter-decomposition mechanisms in mushroom-forming fungi.</title>
        <authorList>
            <person name="Floudas D."/>
            <person name="Bentzer J."/>
            <person name="Ahren D."/>
            <person name="Johansson T."/>
            <person name="Persson P."/>
            <person name="Tunlid A."/>
        </authorList>
    </citation>
    <scope>NUCLEOTIDE SEQUENCE [LARGE SCALE GENOMIC DNA]</scope>
    <source>
        <strain evidence="3 4">CBS 101986</strain>
    </source>
</reference>
<dbReference type="Pfam" id="PF20415">
    <property type="entry name" value="DUF6699"/>
    <property type="match status" value="3"/>
</dbReference>
<evidence type="ECO:0000259" key="2">
    <source>
        <dbReference type="Pfam" id="PF20415"/>
    </source>
</evidence>
<evidence type="ECO:0000256" key="1">
    <source>
        <dbReference type="SAM" id="MobiDB-lite"/>
    </source>
</evidence>
<dbReference type="EMBL" id="JAACJJ010000057">
    <property type="protein sequence ID" value="KAF5310766.1"/>
    <property type="molecule type" value="Genomic_DNA"/>
</dbReference>
<feature type="domain" description="DUF6699" evidence="2">
    <location>
        <begin position="185"/>
        <end position="289"/>
    </location>
</feature>
<gene>
    <name evidence="3" type="ORF">D9619_007643</name>
</gene>